<dbReference type="InterPro" id="IPR050932">
    <property type="entry name" value="TM2D1-3-like"/>
</dbReference>
<comment type="caution">
    <text evidence="9">The sequence shown here is derived from an EMBL/GenBank/DDBJ whole genome shotgun (WGS) entry which is preliminary data.</text>
</comment>
<evidence type="ECO:0000259" key="8">
    <source>
        <dbReference type="Pfam" id="PF05154"/>
    </source>
</evidence>
<evidence type="ECO:0000313" key="10">
    <source>
        <dbReference type="Proteomes" id="UP001473302"/>
    </source>
</evidence>
<evidence type="ECO:0000256" key="1">
    <source>
        <dbReference type="ARBA" id="ARBA00004141"/>
    </source>
</evidence>
<keyword evidence="5 7" id="KW-0472">Membrane</keyword>
<dbReference type="PANTHER" id="PTHR21016">
    <property type="entry name" value="BETA-AMYLOID BINDING PROTEIN-RELATED"/>
    <property type="match status" value="1"/>
</dbReference>
<reference evidence="9 10" key="1">
    <citation type="submission" date="2024-04" db="EMBL/GenBank/DDBJ databases">
        <title>genome sequences of Mucor flavus KT1a and Helicostylum pulchrum KT1b strains isolated from the surface of a dry-aged beef.</title>
        <authorList>
            <person name="Toyotome T."/>
            <person name="Hosono M."/>
            <person name="Torimaru M."/>
            <person name="Fukuda K."/>
            <person name="Mikami N."/>
        </authorList>
    </citation>
    <scope>NUCLEOTIDE SEQUENCE [LARGE SCALE GENOMIC DNA]</scope>
    <source>
        <strain evidence="9 10">KT1a</strain>
    </source>
</reference>
<protein>
    <recommendedName>
        <fullName evidence="8">TM2 domain-containing protein</fullName>
    </recommendedName>
</protein>
<evidence type="ECO:0000256" key="2">
    <source>
        <dbReference type="ARBA" id="ARBA00008284"/>
    </source>
</evidence>
<feature type="domain" description="TM2" evidence="8">
    <location>
        <begin position="82"/>
        <end position="129"/>
    </location>
</feature>
<evidence type="ECO:0000256" key="5">
    <source>
        <dbReference type="ARBA" id="ARBA00023136"/>
    </source>
</evidence>
<evidence type="ECO:0000256" key="3">
    <source>
        <dbReference type="ARBA" id="ARBA00022692"/>
    </source>
</evidence>
<dbReference type="InterPro" id="IPR007829">
    <property type="entry name" value="TM2"/>
</dbReference>
<feature type="transmembrane region" description="Helical" evidence="7">
    <location>
        <begin position="48"/>
        <end position="65"/>
    </location>
</feature>
<evidence type="ECO:0000256" key="4">
    <source>
        <dbReference type="ARBA" id="ARBA00022989"/>
    </source>
</evidence>
<evidence type="ECO:0000256" key="7">
    <source>
        <dbReference type="SAM" id="Phobius"/>
    </source>
</evidence>
<dbReference type="PANTHER" id="PTHR21016:SF25">
    <property type="entry name" value="TM2 DOMAIN-CONTAINING PROTEIN DDB_G0277895-RELATED"/>
    <property type="match status" value="1"/>
</dbReference>
<comment type="subcellular location">
    <subcellularLocation>
        <location evidence="1">Membrane</location>
        <topology evidence="1">Multi-pass membrane protein</topology>
    </subcellularLocation>
</comment>
<proteinExistence type="inferred from homology"/>
<comment type="similarity">
    <text evidence="2">Belongs to the TM2 family.</text>
</comment>
<evidence type="ECO:0000256" key="6">
    <source>
        <dbReference type="SAM" id="MobiDB-lite"/>
    </source>
</evidence>
<keyword evidence="4 7" id="KW-1133">Transmembrane helix</keyword>
<feature type="region of interest" description="Disordered" evidence="6">
    <location>
        <begin position="1"/>
        <end position="26"/>
    </location>
</feature>
<keyword evidence="10" id="KW-1185">Reference proteome</keyword>
<name>A0ABP9YZS0_9FUNG</name>
<feature type="compositionally biased region" description="Polar residues" evidence="6">
    <location>
        <begin position="1"/>
        <end position="22"/>
    </location>
</feature>
<dbReference type="Proteomes" id="UP001473302">
    <property type="component" value="Unassembled WGS sequence"/>
</dbReference>
<organism evidence="9 10">
    <name type="scientific">Mucor flavus</name>
    <dbReference type="NCBI Taxonomy" id="439312"/>
    <lineage>
        <taxon>Eukaryota</taxon>
        <taxon>Fungi</taxon>
        <taxon>Fungi incertae sedis</taxon>
        <taxon>Mucoromycota</taxon>
        <taxon>Mucoromycotina</taxon>
        <taxon>Mucoromycetes</taxon>
        <taxon>Mucorales</taxon>
        <taxon>Mucorineae</taxon>
        <taxon>Mucoraceae</taxon>
        <taxon>Mucor</taxon>
    </lineage>
</organism>
<gene>
    <name evidence="9" type="ORF">MFLAVUS_005811</name>
</gene>
<dbReference type="Pfam" id="PF05154">
    <property type="entry name" value="TM2"/>
    <property type="match status" value="1"/>
</dbReference>
<dbReference type="EMBL" id="BAABUK010000013">
    <property type="protein sequence ID" value="GAA5812359.1"/>
    <property type="molecule type" value="Genomic_DNA"/>
</dbReference>
<accession>A0ABP9YZS0</accession>
<evidence type="ECO:0000313" key="9">
    <source>
        <dbReference type="EMBL" id="GAA5812359.1"/>
    </source>
</evidence>
<sequence length="145" mass="16675">MSDTFKTFVGQQDTEPSPSLGHSDNHTQEESYQEMYSKFQRTFQVSSFFNWICILIASAFITYIANNWRMKTIDPDICISDRDRRIALIVSLLFGSAGADRFYLGYPVSACIKYVLGGVFNVWWIVDLVRLWMGVLYDVNGCILK</sequence>
<feature type="transmembrane region" description="Helical" evidence="7">
    <location>
        <begin position="112"/>
        <end position="137"/>
    </location>
</feature>
<keyword evidence="3 7" id="KW-0812">Transmembrane</keyword>